<dbReference type="VEuPathDB" id="FungiDB:CC1G_10772"/>
<feature type="region of interest" description="Disordered" evidence="2">
    <location>
        <begin position="634"/>
        <end position="661"/>
    </location>
</feature>
<feature type="compositionally biased region" description="Polar residues" evidence="2">
    <location>
        <begin position="870"/>
        <end position="882"/>
    </location>
</feature>
<feature type="compositionally biased region" description="Low complexity" evidence="2">
    <location>
        <begin position="972"/>
        <end position="984"/>
    </location>
</feature>
<feature type="region of interest" description="Disordered" evidence="2">
    <location>
        <begin position="116"/>
        <end position="299"/>
    </location>
</feature>
<feature type="compositionally biased region" description="Polar residues" evidence="2">
    <location>
        <begin position="116"/>
        <end position="126"/>
    </location>
</feature>
<comment type="caution">
    <text evidence="3">The sequence shown here is derived from an EMBL/GenBank/DDBJ whole genome shotgun (WGS) entry which is preliminary data.</text>
</comment>
<dbReference type="OMA" id="NISQRTA"/>
<feature type="compositionally biased region" description="Low complexity" evidence="2">
    <location>
        <begin position="936"/>
        <end position="958"/>
    </location>
</feature>
<feature type="compositionally biased region" description="Basic and acidic residues" evidence="2">
    <location>
        <begin position="364"/>
        <end position="376"/>
    </location>
</feature>
<feature type="compositionally biased region" description="Polar residues" evidence="2">
    <location>
        <begin position="455"/>
        <end position="465"/>
    </location>
</feature>
<feature type="region of interest" description="Disordered" evidence="2">
    <location>
        <begin position="669"/>
        <end position="688"/>
    </location>
</feature>
<organism evidence="3 4">
    <name type="scientific">Coprinopsis cinerea (strain Okayama-7 / 130 / ATCC MYA-4618 / FGSC 9003)</name>
    <name type="common">Inky cap fungus</name>
    <name type="synonym">Hormographiella aspergillata</name>
    <dbReference type="NCBI Taxonomy" id="240176"/>
    <lineage>
        <taxon>Eukaryota</taxon>
        <taxon>Fungi</taxon>
        <taxon>Dikarya</taxon>
        <taxon>Basidiomycota</taxon>
        <taxon>Agaricomycotina</taxon>
        <taxon>Agaricomycetes</taxon>
        <taxon>Agaricomycetidae</taxon>
        <taxon>Agaricales</taxon>
        <taxon>Agaricineae</taxon>
        <taxon>Psathyrellaceae</taxon>
        <taxon>Coprinopsis</taxon>
    </lineage>
</organism>
<evidence type="ECO:0000313" key="4">
    <source>
        <dbReference type="Proteomes" id="UP000001861"/>
    </source>
</evidence>
<feature type="compositionally biased region" description="Polar residues" evidence="2">
    <location>
        <begin position="835"/>
        <end position="844"/>
    </location>
</feature>
<dbReference type="KEGG" id="cci:CC1G_10772"/>
<feature type="compositionally biased region" description="Polar residues" evidence="2">
    <location>
        <begin position="889"/>
        <end position="900"/>
    </location>
</feature>
<name>A8P3D9_COPC7</name>
<feature type="compositionally biased region" description="Polar residues" evidence="2">
    <location>
        <begin position="634"/>
        <end position="645"/>
    </location>
</feature>
<feature type="compositionally biased region" description="Basic and acidic residues" evidence="2">
    <location>
        <begin position="812"/>
        <end position="824"/>
    </location>
</feature>
<keyword evidence="1" id="KW-0175">Coiled coil</keyword>
<evidence type="ECO:0000256" key="1">
    <source>
        <dbReference type="SAM" id="Coils"/>
    </source>
</evidence>
<dbReference type="Proteomes" id="UP000001861">
    <property type="component" value="Unassembled WGS sequence"/>
</dbReference>
<evidence type="ECO:0000256" key="2">
    <source>
        <dbReference type="SAM" id="MobiDB-lite"/>
    </source>
</evidence>
<protein>
    <submittedName>
        <fullName evidence="3">Uncharacterized protein</fullName>
    </submittedName>
</protein>
<gene>
    <name evidence="3" type="ORF">CC1G_10772</name>
</gene>
<reference evidence="3 4" key="1">
    <citation type="journal article" date="2010" name="Proc. Natl. Acad. Sci. U.S.A.">
        <title>Insights into evolution of multicellular fungi from the assembled chromosomes of the mushroom Coprinopsis cinerea (Coprinus cinereus).</title>
        <authorList>
            <person name="Stajich J.E."/>
            <person name="Wilke S.K."/>
            <person name="Ahren D."/>
            <person name="Au C.H."/>
            <person name="Birren B.W."/>
            <person name="Borodovsky M."/>
            <person name="Burns C."/>
            <person name="Canback B."/>
            <person name="Casselton L.A."/>
            <person name="Cheng C.K."/>
            <person name="Deng J."/>
            <person name="Dietrich F.S."/>
            <person name="Fargo D.C."/>
            <person name="Farman M.L."/>
            <person name="Gathman A.C."/>
            <person name="Goldberg J."/>
            <person name="Guigo R."/>
            <person name="Hoegger P.J."/>
            <person name="Hooker J.B."/>
            <person name="Huggins A."/>
            <person name="James T.Y."/>
            <person name="Kamada T."/>
            <person name="Kilaru S."/>
            <person name="Kodira C."/>
            <person name="Kues U."/>
            <person name="Kupfer D."/>
            <person name="Kwan H.S."/>
            <person name="Lomsadze A."/>
            <person name="Li W."/>
            <person name="Lilly W.W."/>
            <person name="Ma L.J."/>
            <person name="Mackey A.J."/>
            <person name="Manning G."/>
            <person name="Martin F."/>
            <person name="Muraguchi H."/>
            <person name="Natvig D.O."/>
            <person name="Palmerini H."/>
            <person name="Ramesh M.A."/>
            <person name="Rehmeyer C.J."/>
            <person name="Roe B.A."/>
            <person name="Shenoy N."/>
            <person name="Stanke M."/>
            <person name="Ter-Hovhannisyan V."/>
            <person name="Tunlid A."/>
            <person name="Velagapudi R."/>
            <person name="Vision T.J."/>
            <person name="Zeng Q."/>
            <person name="Zolan M.E."/>
            <person name="Pukkila P.J."/>
        </authorList>
    </citation>
    <scope>NUCLEOTIDE SEQUENCE [LARGE SCALE GENOMIC DNA]</scope>
    <source>
        <strain evidence="4">Okayama-7 / 130 / ATCC MYA-4618 / FGSC 9003</strain>
    </source>
</reference>
<feature type="region of interest" description="Disordered" evidence="2">
    <location>
        <begin position="735"/>
        <end position="1139"/>
    </location>
</feature>
<feature type="compositionally biased region" description="Pro residues" evidence="2">
    <location>
        <begin position="510"/>
        <end position="520"/>
    </location>
</feature>
<feature type="region of interest" description="Disordered" evidence="2">
    <location>
        <begin position="332"/>
        <end position="410"/>
    </location>
</feature>
<feature type="compositionally biased region" description="Polar residues" evidence="2">
    <location>
        <begin position="907"/>
        <end position="926"/>
    </location>
</feature>
<feature type="compositionally biased region" description="Polar residues" evidence="2">
    <location>
        <begin position="1108"/>
        <end position="1118"/>
    </location>
</feature>
<evidence type="ECO:0000313" key="3">
    <source>
        <dbReference type="EMBL" id="EAU83331.1"/>
    </source>
</evidence>
<proteinExistence type="predicted"/>
<dbReference type="RefSeq" id="XP_001838530.1">
    <property type="nucleotide sequence ID" value="XM_001838478.1"/>
</dbReference>
<feature type="compositionally biased region" description="Basic and acidic residues" evidence="2">
    <location>
        <begin position="226"/>
        <end position="241"/>
    </location>
</feature>
<feature type="compositionally biased region" description="Polar residues" evidence="2">
    <location>
        <begin position="472"/>
        <end position="492"/>
    </location>
</feature>
<dbReference type="AlphaFoldDB" id="A8P3D9"/>
<feature type="compositionally biased region" description="Polar residues" evidence="2">
    <location>
        <begin position="772"/>
        <end position="793"/>
    </location>
</feature>
<dbReference type="GeneID" id="6015122"/>
<feature type="region of interest" description="Disordered" evidence="2">
    <location>
        <begin position="439"/>
        <end position="523"/>
    </location>
</feature>
<feature type="compositionally biased region" description="Acidic residues" evidence="2">
    <location>
        <begin position="258"/>
        <end position="268"/>
    </location>
</feature>
<dbReference type="InParanoid" id="A8P3D9"/>
<feature type="coiled-coil region" evidence="1">
    <location>
        <begin position="578"/>
        <end position="612"/>
    </location>
</feature>
<accession>A8P3D9</accession>
<feature type="compositionally biased region" description="Low complexity" evidence="2">
    <location>
        <begin position="998"/>
        <end position="1010"/>
    </location>
</feature>
<feature type="compositionally biased region" description="Polar residues" evidence="2">
    <location>
        <begin position="671"/>
        <end position="686"/>
    </location>
</feature>
<sequence>MSTTQQQGPLSPRKALEALQFLLGHAGKWGPGDKNRQQKEALVETTLIVHRETGKSLTLEHLGKSVRAWFRTLNKDDSVLRNPNLVDPTVFQKPPYTTVTPPDVDLDDILRQITVWKQNNQPPGKTSTKEQSKVPATTGDVKKSKKKGDRGGGKSGGGEDGLKNNTKNKKSKGESSLVPTAPADSSGSALPSQPVKRKVGADTTESDDLAEATESAPTGISKKRKVVDAQGKRKVVDEGSDKIQPPADTRTKRTLSPIEEDDEPDPDSVSEVSDTAHQPKKRRVNPPQREIPPGFHKAPIACTSCTETGHECWIKRPKIGCHRCKDVLKKGKCSLSKRNRNPDPAGGSKAEETTEAVSTNSQTRETEDATRSRRVPEVPNVVDTSHQVTVGQDIGAGTAAGTSQVTPPVGIDAQPAAAEEIQATKGQIAAKGIVKETPIGVTPAPTKVDTKTRSHVSGSPVTTSASKDRRPQSSSLTAGPSSSIDTATNSNHDVTHSEPAGSAVPNAPSHEPPFVIPPASPTELLTDSVHSDLNALGLRVHQVESSVLENQSTLAALVKFADAHRHDATKMAGYERRLTSLESGLEKAHAALAAYRQELEDTNQRVRDQSTVIGQYRTALNLLLNVIQTTSHQPRYTTASSSHAPTNHVDPKAVEPSLTPGMFLPPRDSDTISLSSGHYSHQNSPQGGHLDAIAPIISQVEAHLMDLPPNLQSPTLKEASFRRWAAELGISSHQLSAFRDKPQAHTSSVGERGGKTAPTPSSDQSFRKSAMGTRSDSTSFSPRPSIHESSPGQRSHESKVPSPTPSFQPRPSDVDSKTTERSEPNESGSGCGVSNRPSTSVQSTHLHKSPASPDRTGATDTADAHGVHVDSSNGRSTVSRTSDGPKGTIESSTNLTTSCTAGDDTAKSTTDFSTVVSTPSTATKGTGNTGRKVESTAESSSNLSTVSTSGDGSTDTTTNPPPKCATDLPTVSTSSGDGSTDTTTNPPPKCATDLPTVSTSSGDGSTDTTTNPPPKCATDLPTVSTTSGDLPTVTTTSGDIPTVSTSGVRGTTAGNKEGDVPSSDAGNNQGRVGGPPDEDPVLRLVQDQGAVAGRGTVGPYTRRMSRRSVAQVQSTDTPSPHPDGILHPFSNVRSTLKQK</sequence>
<dbReference type="EMBL" id="AACS02000004">
    <property type="protein sequence ID" value="EAU83331.1"/>
    <property type="molecule type" value="Genomic_DNA"/>
</dbReference>
<keyword evidence="4" id="KW-1185">Reference proteome</keyword>
<feature type="compositionally biased region" description="Polar residues" evidence="2">
    <location>
        <begin position="1021"/>
        <end position="1054"/>
    </location>
</feature>